<dbReference type="PANTHER" id="PTHR32552">
    <property type="entry name" value="FERRICHROME IRON RECEPTOR-RELATED"/>
    <property type="match status" value="1"/>
</dbReference>
<keyword evidence="9 11" id="KW-0472">Membrane</keyword>
<dbReference type="InterPro" id="IPR018247">
    <property type="entry name" value="EF_Hand_1_Ca_BS"/>
</dbReference>
<keyword evidence="10 11" id="KW-0998">Cell outer membrane</keyword>
<keyword evidence="16" id="KW-0675">Receptor</keyword>
<evidence type="ECO:0000313" key="17">
    <source>
        <dbReference type="Proteomes" id="UP001161390"/>
    </source>
</evidence>
<evidence type="ECO:0000259" key="14">
    <source>
        <dbReference type="Pfam" id="PF00593"/>
    </source>
</evidence>
<comment type="subcellular location">
    <subcellularLocation>
        <location evidence="1 11">Cell outer membrane</location>
        <topology evidence="1 11">Multi-pass membrane protein</topology>
    </subcellularLocation>
</comment>
<dbReference type="Pfam" id="PF00593">
    <property type="entry name" value="TonB_dep_Rec_b-barrel"/>
    <property type="match status" value="1"/>
</dbReference>
<gene>
    <name evidence="16" type="ORF">GCM10007854_15340</name>
</gene>
<dbReference type="InterPro" id="IPR000531">
    <property type="entry name" value="Beta-barrel_TonB"/>
</dbReference>
<evidence type="ECO:0000256" key="4">
    <source>
        <dbReference type="ARBA" id="ARBA00022496"/>
    </source>
</evidence>
<keyword evidence="17" id="KW-1185">Reference proteome</keyword>
<dbReference type="Gene3D" id="2.40.170.20">
    <property type="entry name" value="TonB-dependent receptor, beta-barrel domain"/>
    <property type="match status" value="1"/>
</dbReference>
<dbReference type="EMBL" id="BSNJ01000003">
    <property type="protein sequence ID" value="GLQ20579.1"/>
    <property type="molecule type" value="Genomic_DNA"/>
</dbReference>
<protein>
    <submittedName>
        <fullName evidence="16">TonB-dependent receptor</fullName>
    </submittedName>
</protein>
<feature type="domain" description="TonB-dependent receptor-like beta-barrel" evidence="14">
    <location>
        <begin position="262"/>
        <end position="711"/>
    </location>
</feature>
<dbReference type="InterPro" id="IPR036942">
    <property type="entry name" value="Beta-barrel_TonB_sf"/>
</dbReference>
<keyword evidence="3 11" id="KW-1134">Transmembrane beta strand</keyword>
<dbReference type="PROSITE" id="PS52016">
    <property type="entry name" value="TONB_DEPENDENT_REC_3"/>
    <property type="match status" value="1"/>
</dbReference>
<accession>A0ABQ5V1L6</accession>
<keyword evidence="13" id="KW-0732">Signal</keyword>
<dbReference type="Pfam" id="PF07715">
    <property type="entry name" value="Plug"/>
    <property type="match status" value="1"/>
</dbReference>
<evidence type="ECO:0000256" key="11">
    <source>
        <dbReference type="PROSITE-ProRule" id="PRU01360"/>
    </source>
</evidence>
<reference evidence="16" key="1">
    <citation type="journal article" date="2014" name="Int. J. Syst. Evol. Microbiol.">
        <title>Complete genome of a new Firmicutes species belonging to the dominant human colonic microbiota ('Ruminococcus bicirculans') reveals two chromosomes and a selective capacity to utilize plant glucans.</title>
        <authorList>
            <consortium name="NISC Comparative Sequencing Program"/>
            <person name="Wegmann U."/>
            <person name="Louis P."/>
            <person name="Goesmann A."/>
            <person name="Henrissat B."/>
            <person name="Duncan S.H."/>
            <person name="Flint H.J."/>
        </authorList>
    </citation>
    <scope>NUCLEOTIDE SEQUENCE</scope>
    <source>
        <strain evidence="16">NBRC 108216</strain>
    </source>
</reference>
<keyword evidence="8 12" id="KW-0798">TonB box</keyword>
<keyword evidence="4" id="KW-0410">Iron transport</keyword>
<name>A0ABQ5V1L6_9PROT</name>
<dbReference type="PROSITE" id="PS00018">
    <property type="entry name" value="EF_HAND_1"/>
    <property type="match status" value="1"/>
</dbReference>
<evidence type="ECO:0000259" key="15">
    <source>
        <dbReference type="Pfam" id="PF07715"/>
    </source>
</evidence>
<evidence type="ECO:0000256" key="10">
    <source>
        <dbReference type="ARBA" id="ARBA00023237"/>
    </source>
</evidence>
<dbReference type="InterPro" id="IPR039426">
    <property type="entry name" value="TonB-dep_rcpt-like"/>
</dbReference>
<feature type="signal peptide" evidence="13">
    <location>
        <begin position="1"/>
        <end position="26"/>
    </location>
</feature>
<evidence type="ECO:0000256" key="1">
    <source>
        <dbReference type="ARBA" id="ARBA00004571"/>
    </source>
</evidence>
<evidence type="ECO:0000256" key="12">
    <source>
        <dbReference type="RuleBase" id="RU003357"/>
    </source>
</evidence>
<dbReference type="InterPro" id="IPR012910">
    <property type="entry name" value="Plug_dom"/>
</dbReference>
<evidence type="ECO:0000256" key="3">
    <source>
        <dbReference type="ARBA" id="ARBA00022452"/>
    </source>
</evidence>
<evidence type="ECO:0000256" key="8">
    <source>
        <dbReference type="ARBA" id="ARBA00023077"/>
    </source>
</evidence>
<evidence type="ECO:0000256" key="13">
    <source>
        <dbReference type="SAM" id="SignalP"/>
    </source>
</evidence>
<evidence type="ECO:0000256" key="2">
    <source>
        <dbReference type="ARBA" id="ARBA00022448"/>
    </source>
</evidence>
<feature type="domain" description="TonB-dependent receptor plug" evidence="15">
    <location>
        <begin position="53"/>
        <end position="162"/>
    </location>
</feature>
<dbReference type="Proteomes" id="UP001161390">
    <property type="component" value="Unassembled WGS sequence"/>
</dbReference>
<proteinExistence type="inferred from homology"/>
<sequence>MLNFHAARASTLALLTALAAGQTALAQDRTSAIDALTDEIVVTATKKTDAENVQDVPIAVTAFNGGTLEALKVRSLESLTFSAPNVSLDDIGTTRGTANFSIRGLGVNSSIPSIDPTVGVFVDGVYLGLNSGVVFDLFDLDSVEVLRGPQGILFGRNTTGGAVLINTGNPTDEFEYKARVAVESPLDDDRGGINSFIQGTVSGPIIEGRLNGKLGGYFNGDSGYFKNLATGDNHGEAQTYIGRGALEFFASENVTILAKGEYFTSEGDGPSAQNRGLYDRESFDFAVDNEGFYDTTAYTGSIKLDWDVALGDGVITNIFGYRDFSSATDSDIDATSLFLFHSTTELEQDQISNELRYTGTFGRAEVTTGLFYFDQSVAYTEVRDLPPLSPLTFYGGGMQDHTVLGLFGAVDFSVTEQFILNLGLRYSEEDKDAAITYVRPRPMCSVVGGTCPTTGTNPFIPTENNGFTDSDSWSNFSPRLGFQYFPNDNTQFYGSWSRGYRSGGYNFRITAPAAFEAIFPPGSERAFDEEQVDSFELGAKLESDDRRWQLNAAIFETGVQDMQRELNLSDPTAGVLQTIINTADATIRGFEVDGRFRVSDSFLVTANLGVISADYDEVLFDISSDGNVDTADLELALPRVPDATYGFGFIHEADLGNAGALTSRLDFQYRDAFAYTDNNFGWVQAANMLNGNVAWQTPMDGVTLSLYARNLLDEVQVGGDTQLPFGGAVAPLVPGATNRSTGVNVPFGANPAIGTFSPLKKGRLFGLELTIRG</sequence>
<comment type="similarity">
    <text evidence="11 12">Belongs to the TonB-dependent receptor family.</text>
</comment>
<evidence type="ECO:0000256" key="6">
    <source>
        <dbReference type="ARBA" id="ARBA00023004"/>
    </source>
</evidence>
<keyword evidence="6" id="KW-0408">Iron</keyword>
<evidence type="ECO:0000313" key="16">
    <source>
        <dbReference type="EMBL" id="GLQ20579.1"/>
    </source>
</evidence>
<comment type="caution">
    <text evidence="16">The sequence shown here is derived from an EMBL/GenBank/DDBJ whole genome shotgun (WGS) entry which is preliminary data.</text>
</comment>
<keyword evidence="5 11" id="KW-0812">Transmembrane</keyword>
<keyword evidence="2 11" id="KW-0813">Transport</keyword>
<evidence type="ECO:0000256" key="9">
    <source>
        <dbReference type="ARBA" id="ARBA00023136"/>
    </source>
</evidence>
<dbReference type="RefSeq" id="WP_284371305.1">
    <property type="nucleotide sequence ID" value="NZ_BSNJ01000003.1"/>
</dbReference>
<dbReference type="SUPFAM" id="SSF56935">
    <property type="entry name" value="Porins"/>
    <property type="match status" value="1"/>
</dbReference>
<organism evidence="16 17">
    <name type="scientific">Algimonas porphyrae</name>
    <dbReference type="NCBI Taxonomy" id="1128113"/>
    <lineage>
        <taxon>Bacteria</taxon>
        <taxon>Pseudomonadati</taxon>
        <taxon>Pseudomonadota</taxon>
        <taxon>Alphaproteobacteria</taxon>
        <taxon>Maricaulales</taxon>
        <taxon>Robiginitomaculaceae</taxon>
        <taxon>Algimonas</taxon>
    </lineage>
</organism>
<keyword evidence="7" id="KW-0406">Ion transport</keyword>
<reference evidence="16" key="2">
    <citation type="submission" date="2023-01" db="EMBL/GenBank/DDBJ databases">
        <title>Draft genome sequence of Algimonas porphyrae strain NBRC 108216.</title>
        <authorList>
            <person name="Sun Q."/>
            <person name="Mori K."/>
        </authorList>
    </citation>
    <scope>NUCLEOTIDE SEQUENCE</scope>
    <source>
        <strain evidence="16">NBRC 108216</strain>
    </source>
</reference>
<evidence type="ECO:0000256" key="7">
    <source>
        <dbReference type="ARBA" id="ARBA00023065"/>
    </source>
</evidence>
<evidence type="ECO:0000256" key="5">
    <source>
        <dbReference type="ARBA" id="ARBA00022692"/>
    </source>
</evidence>
<dbReference type="PANTHER" id="PTHR32552:SF81">
    <property type="entry name" value="TONB-DEPENDENT OUTER MEMBRANE RECEPTOR"/>
    <property type="match status" value="1"/>
</dbReference>
<feature type="chain" id="PRO_5046655999" evidence="13">
    <location>
        <begin position="27"/>
        <end position="773"/>
    </location>
</feature>